<dbReference type="GeneID" id="70225102"/>
<dbReference type="OrthoDB" id="2245989at2759"/>
<dbReference type="EMBL" id="JAGMUX010000003">
    <property type="protein sequence ID" value="KAH7265603.1"/>
    <property type="molecule type" value="Genomic_DNA"/>
</dbReference>
<dbReference type="PANTHER" id="PTHR38116:SF1">
    <property type="entry name" value="BZIP DOMAIN-CONTAINING PROTEIN"/>
    <property type="match status" value="1"/>
</dbReference>
<reference evidence="1" key="1">
    <citation type="journal article" date="2021" name="Nat. Commun.">
        <title>Genetic determinants of endophytism in the Arabidopsis root mycobiome.</title>
        <authorList>
            <person name="Mesny F."/>
            <person name="Miyauchi S."/>
            <person name="Thiergart T."/>
            <person name="Pickel B."/>
            <person name="Atanasova L."/>
            <person name="Karlsson M."/>
            <person name="Huettel B."/>
            <person name="Barry K.W."/>
            <person name="Haridas S."/>
            <person name="Chen C."/>
            <person name="Bauer D."/>
            <person name="Andreopoulos W."/>
            <person name="Pangilinan J."/>
            <person name="LaButti K."/>
            <person name="Riley R."/>
            <person name="Lipzen A."/>
            <person name="Clum A."/>
            <person name="Drula E."/>
            <person name="Henrissat B."/>
            <person name="Kohler A."/>
            <person name="Grigoriev I.V."/>
            <person name="Martin F.M."/>
            <person name="Hacquard S."/>
        </authorList>
    </citation>
    <scope>NUCLEOTIDE SEQUENCE</scope>
    <source>
        <strain evidence="1">MPI-CAGE-AT-0023</strain>
    </source>
</reference>
<dbReference type="RefSeq" id="XP_046054338.1">
    <property type="nucleotide sequence ID" value="XM_046195148.1"/>
</dbReference>
<comment type="caution">
    <text evidence="1">The sequence shown here is derived from an EMBL/GenBank/DDBJ whole genome shotgun (WGS) entry which is preliminary data.</text>
</comment>
<keyword evidence="2" id="KW-1185">Reference proteome</keyword>
<dbReference type="AlphaFoldDB" id="A0A9P9KKV8"/>
<dbReference type="Pfam" id="PF11905">
    <property type="entry name" value="DUF3425"/>
    <property type="match status" value="1"/>
</dbReference>
<dbReference type="Proteomes" id="UP000720189">
    <property type="component" value="Unassembled WGS sequence"/>
</dbReference>
<gene>
    <name evidence="1" type="ORF">BKA55DRAFT_590832</name>
</gene>
<evidence type="ECO:0000313" key="1">
    <source>
        <dbReference type="EMBL" id="KAH7265603.1"/>
    </source>
</evidence>
<proteinExistence type="predicted"/>
<dbReference type="PANTHER" id="PTHR38116">
    <property type="entry name" value="CHROMOSOME 7, WHOLE GENOME SHOTGUN SEQUENCE"/>
    <property type="match status" value="1"/>
</dbReference>
<dbReference type="InterPro" id="IPR021833">
    <property type="entry name" value="DUF3425"/>
</dbReference>
<sequence>MTEETDFGQHLALRASIIGDPDNWSGVSDAGKRKRIQNRINQRSRTEEATGSPQCHVYPCSDQRCPESQPHSWNNQTIVQVFEAIASQDRSAGLVRANMLSSLSQFNFSRTLMLNADILGLSDDLMHDDACSLFVVAGPWPVGININAETLPDGLRPTSLQYYREHHPWIDLLPVAQLRDNIIQRDVDSYDEAGLCCAFTGRGHDQGTGVVVWREPWDPSGWEVTAEFARTWGWVISGCYDLFRSTNMWRAQRNERPLFKLPD</sequence>
<protein>
    <submittedName>
        <fullName evidence="1">Uncharacterized protein</fullName>
    </submittedName>
</protein>
<evidence type="ECO:0000313" key="2">
    <source>
        <dbReference type="Proteomes" id="UP000720189"/>
    </source>
</evidence>
<name>A0A9P9KKV8_FUSRE</name>
<organism evidence="1 2">
    <name type="scientific">Fusarium redolens</name>
    <dbReference type="NCBI Taxonomy" id="48865"/>
    <lineage>
        <taxon>Eukaryota</taxon>
        <taxon>Fungi</taxon>
        <taxon>Dikarya</taxon>
        <taxon>Ascomycota</taxon>
        <taxon>Pezizomycotina</taxon>
        <taxon>Sordariomycetes</taxon>
        <taxon>Hypocreomycetidae</taxon>
        <taxon>Hypocreales</taxon>
        <taxon>Nectriaceae</taxon>
        <taxon>Fusarium</taxon>
        <taxon>Fusarium redolens species complex</taxon>
    </lineage>
</organism>
<accession>A0A9P9KKV8</accession>